<dbReference type="Pfam" id="PF20628">
    <property type="entry name" value="Dyp_perox_C"/>
    <property type="match status" value="1"/>
</dbReference>
<dbReference type="STRING" id="6182.A0A4Z2CXQ8"/>
<evidence type="ECO:0000313" key="9">
    <source>
        <dbReference type="Proteomes" id="UP000311919"/>
    </source>
</evidence>
<dbReference type="Proteomes" id="UP000311919">
    <property type="component" value="Unassembled WGS sequence"/>
</dbReference>
<organism evidence="8 9">
    <name type="scientific">Schistosoma japonicum</name>
    <name type="common">Blood fluke</name>
    <dbReference type="NCBI Taxonomy" id="6182"/>
    <lineage>
        <taxon>Eukaryota</taxon>
        <taxon>Metazoa</taxon>
        <taxon>Spiralia</taxon>
        <taxon>Lophotrochozoa</taxon>
        <taxon>Platyhelminthes</taxon>
        <taxon>Trematoda</taxon>
        <taxon>Digenea</taxon>
        <taxon>Strigeidida</taxon>
        <taxon>Schistosomatoidea</taxon>
        <taxon>Schistosomatidae</taxon>
        <taxon>Schistosoma</taxon>
    </lineage>
</organism>
<keyword evidence="3" id="KW-0479">Metal-binding</keyword>
<comment type="caution">
    <text evidence="8">The sequence shown here is derived from an EMBL/GenBank/DDBJ whole genome shotgun (WGS) entry which is preliminary data.</text>
</comment>
<dbReference type="InterPro" id="IPR048328">
    <property type="entry name" value="Dyp_perox_C"/>
</dbReference>
<evidence type="ECO:0000259" key="7">
    <source>
        <dbReference type="Pfam" id="PF20628"/>
    </source>
</evidence>
<comment type="cofactor">
    <cofactor evidence="1">
        <name>heme b</name>
        <dbReference type="ChEBI" id="CHEBI:60344"/>
    </cofactor>
</comment>
<sequence>MCRYVKKLAWLFCLLITCNLNPTYPNGKSSFAAAYFLRFTPQSSVITDLKSHALYLTIHLNSNASTLECLRSIGRIGKYVDQICPPYICGEHNEILYGVGFGIDFYRKVNPSYRYMGIKNYEYHERNGKFGKLPKTGGDIFVHAKCNNHGMLFDLAKYIIYNMPIGSVAKFEDDYSWMFRNRRDLSEFEDGTMNPKDMHERAKVAINKRTGGSYAVVLKWVHDMELLRRTKDEIKEHWIGRTIKESYESRNKPDTSHVARMVGSDKYAVKPKFKIVRQAQPYGTLSGECGLQFIAYAADIINFNFMLNRMTGDDNDDHKNDDLMRFSRCITGNYWYFPSLFELKLLFHDQSIRFCL</sequence>
<evidence type="ECO:0000256" key="6">
    <source>
        <dbReference type="SAM" id="SignalP"/>
    </source>
</evidence>
<dbReference type="InterPro" id="IPR011008">
    <property type="entry name" value="Dimeric_a/b-barrel"/>
</dbReference>
<protein>
    <submittedName>
        <fullName evidence="8">Putative deferrochelatase/peroxidase YfeX isoform 1</fullName>
    </submittedName>
</protein>
<reference evidence="8 9" key="1">
    <citation type="submission" date="2019-03" db="EMBL/GenBank/DDBJ databases">
        <title>An improved genome assembly of the fluke Schistosoma japonicum.</title>
        <authorList>
            <person name="Hu W."/>
            <person name="Luo F."/>
            <person name="Yin M."/>
            <person name="Mo X."/>
            <person name="Sun C."/>
            <person name="Wu Q."/>
            <person name="Zhu B."/>
            <person name="Xiang M."/>
            <person name="Wang J."/>
            <person name="Wang Y."/>
            <person name="Zhang T."/>
            <person name="Xu B."/>
            <person name="Zheng H."/>
            <person name="Feng Z."/>
        </authorList>
    </citation>
    <scope>NUCLEOTIDE SEQUENCE [LARGE SCALE GENOMIC DNA]</scope>
    <source>
        <strain evidence="8">HuSjv2</strain>
        <tissue evidence="8">Worms</tissue>
    </source>
</reference>
<dbReference type="GO" id="GO:0046872">
    <property type="term" value="F:metal ion binding"/>
    <property type="evidence" value="ECO:0007669"/>
    <property type="project" value="UniProtKB-KW"/>
</dbReference>
<proteinExistence type="predicted"/>
<evidence type="ECO:0000313" key="8">
    <source>
        <dbReference type="EMBL" id="TNN08750.1"/>
    </source>
</evidence>
<evidence type="ECO:0000256" key="4">
    <source>
        <dbReference type="ARBA" id="ARBA00023002"/>
    </source>
</evidence>
<dbReference type="EMBL" id="SKCS01000403">
    <property type="protein sequence ID" value="TNN08750.1"/>
    <property type="molecule type" value="Genomic_DNA"/>
</dbReference>
<keyword evidence="4" id="KW-0560">Oxidoreductase</keyword>
<gene>
    <name evidence="8" type="ORF">EWB00_006753</name>
</gene>
<dbReference type="InterPro" id="IPR006314">
    <property type="entry name" value="Dyp_peroxidase"/>
</dbReference>
<accession>A0A4Z2CXQ8</accession>
<dbReference type="GO" id="GO:0020037">
    <property type="term" value="F:heme binding"/>
    <property type="evidence" value="ECO:0007669"/>
    <property type="project" value="InterPro"/>
</dbReference>
<dbReference type="NCBIfam" id="TIGR01413">
    <property type="entry name" value="Dyp_perox_fam"/>
    <property type="match status" value="1"/>
</dbReference>
<dbReference type="PANTHER" id="PTHR30521">
    <property type="entry name" value="DEFERROCHELATASE/PEROXIDASE"/>
    <property type="match status" value="1"/>
</dbReference>
<feature type="chain" id="PRO_5021219555" evidence="6">
    <location>
        <begin position="26"/>
        <end position="356"/>
    </location>
</feature>
<dbReference type="GO" id="GO:0004601">
    <property type="term" value="F:peroxidase activity"/>
    <property type="evidence" value="ECO:0007669"/>
    <property type="project" value="UniProtKB-KW"/>
</dbReference>
<feature type="domain" description="Dyp-type peroxidase C-terminal" evidence="7">
    <location>
        <begin position="182"/>
        <end position="340"/>
    </location>
</feature>
<name>A0A4Z2CXQ8_SCHJA</name>
<dbReference type="PROSITE" id="PS51404">
    <property type="entry name" value="DYP_PEROXIDASE"/>
    <property type="match status" value="1"/>
</dbReference>
<dbReference type="OrthoDB" id="76259at2759"/>
<keyword evidence="5" id="KW-0408">Iron</keyword>
<keyword evidence="2 8" id="KW-0575">Peroxidase</keyword>
<evidence type="ECO:0000256" key="5">
    <source>
        <dbReference type="ARBA" id="ARBA00023004"/>
    </source>
</evidence>
<evidence type="ECO:0000256" key="1">
    <source>
        <dbReference type="ARBA" id="ARBA00001970"/>
    </source>
</evidence>
<evidence type="ECO:0000256" key="3">
    <source>
        <dbReference type="ARBA" id="ARBA00022723"/>
    </source>
</evidence>
<dbReference type="GO" id="GO:0005829">
    <property type="term" value="C:cytosol"/>
    <property type="evidence" value="ECO:0007669"/>
    <property type="project" value="TreeGrafter"/>
</dbReference>
<evidence type="ECO:0000256" key="2">
    <source>
        <dbReference type="ARBA" id="ARBA00022559"/>
    </source>
</evidence>
<dbReference type="PANTHER" id="PTHR30521:SF0">
    <property type="entry name" value="DYP-TYPE PEROXIDASE FAMILY PROTEIN"/>
    <property type="match status" value="1"/>
</dbReference>
<keyword evidence="6" id="KW-0732">Signal</keyword>
<feature type="signal peptide" evidence="6">
    <location>
        <begin position="1"/>
        <end position="25"/>
    </location>
</feature>
<keyword evidence="9" id="KW-1185">Reference proteome</keyword>
<dbReference type="SUPFAM" id="SSF54909">
    <property type="entry name" value="Dimeric alpha+beta barrel"/>
    <property type="match status" value="1"/>
</dbReference>
<dbReference type="AlphaFoldDB" id="A0A4Z2CXQ8"/>